<dbReference type="PANTHER" id="PTHR38786:SF1">
    <property type="entry name" value="FLAGELLAR FLIJ PROTEIN"/>
    <property type="match status" value="1"/>
</dbReference>
<keyword evidence="1" id="KW-0282">Flagellum</keyword>
<gene>
    <name evidence="1" type="primary">fliJ</name>
    <name evidence="1" type="ORF">KQI88_13415</name>
</gene>
<evidence type="ECO:0000313" key="1">
    <source>
        <dbReference type="EMBL" id="MBU5677415.1"/>
    </source>
</evidence>
<comment type="caution">
    <text evidence="1">The sequence shown here is derived from an EMBL/GenBank/DDBJ whole genome shotgun (WGS) entry which is preliminary data.</text>
</comment>
<dbReference type="RefSeq" id="WP_216418144.1">
    <property type="nucleotide sequence ID" value="NZ_JAHLQK010000005.1"/>
</dbReference>
<keyword evidence="2" id="KW-1185">Reference proteome</keyword>
<protein>
    <submittedName>
        <fullName evidence="1">Flagellar export protein FliJ</fullName>
    </submittedName>
</protein>
<reference evidence="1 2" key="1">
    <citation type="submission" date="2021-06" db="EMBL/GenBank/DDBJ databases">
        <authorList>
            <person name="Sun Q."/>
            <person name="Li D."/>
        </authorList>
    </citation>
    <scope>NUCLEOTIDE SEQUENCE [LARGE SCALE GENOMIC DNA]</scope>
    <source>
        <strain evidence="1 2">MSJ-5</strain>
    </source>
</reference>
<organism evidence="1 2">
    <name type="scientific">Alkaliphilus flagellatus</name>
    <dbReference type="NCBI Taxonomy" id="2841507"/>
    <lineage>
        <taxon>Bacteria</taxon>
        <taxon>Bacillati</taxon>
        <taxon>Bacillota</taxon>
        <taxon>Clostridia</taxon>
        <taxon>Peptostreptococcales</taxon>
        <taxon>Natronincolaceae</taxon>
        <taxon>Alkaliphilus</taxon>
    </lineage>
</organism>
<evidence type="ECO:0000313" key="2">
    <source>
        <dbReference type="Proteomes" id="UP000779508"/>
    </source>
</evidence>
<dbReference type="Proteomes" id="UP000779508">
    <property type="component" value="Unassembled WGS sequence"/>
</dbReference>
<proteinExistence type="predicted"/>
<dbReference type="EMBL" id="JAHLQK010000005">
    <property type="protein sequence ID" value="MBU5677415.1"/>
    <property type="molecule type" value="Genomic_DNA"/>
</dbReference>
<dbReference type="PANTHER" id="PTHR38786">
    <property type="entry name" value="FLAGELLAR FLIJ PROTEIN"/>
    <property type="match status" value="1"/>
</dbReference>
<dbReference type="Pfam" id="PF02050">
    <property type="entry name" value="FliJ"/>
    <property type="match status" value="1"/>
</dbReference>
<dbReference type="InterPro" id="IPR052570">
    <property type="entry name" value="FliJ"/>
</dbReference>
<name>A0ABS6G7K5_9FIRM</name>
<sequence length="146" mass="17607">MEKFIFRFDTILNTKEKIEEDRKNKLGISMKKLVTEQEHLQRLFQKKNDMVNQWQEKSSKIVKISELRSISNNLDIMQNIIDKQLNVVEQSELETENRRKQLLEASKQKKVFEKLKEKDYEEHKYNQLKKEDALTDEIVSYKAVCR</sequence>
<dbReference type="InterPro" id="IPR012823">
    <property type="entry name" value="Flagell_FliJ"/>
</dbReference>
<accession>A0ABS6G7K5</accession>
<keyword evidence="1" id="KW-0966">Cell projection</keyword>
<keyword evidence="1" id="KW-0969">Cilium</keyword>
<dbReference type="NCBIfam" id="TIGR02473">
    <property type="entry name" value="flagell_FliJ"/>
    <property type="match status" value="1"/>
</dbReference>